<dbReference type="EC" id="5.1.1.1" evidence="4"/>
<evidence type="ECO:0000256" key="3">
    <source>
        <dbReference type="ARBA" id="ARBA00023235"/>
    </source>
</evidence>
<dbReference type="InterPro" id="IPR011079">
    <property type="entry name" value="Ala_racemase_C"/>
</dbReference>
<gene>
    <name evidence="8" type="primary">alr</name>
    <name evidence="8" type="ORF">GH975_02055</name>
</gene>
<keyword evidence="2 4" id="KW-0663">Pyridoxal phosphate</keyword>
<dbReference type="Pfam" id="PF00842">
    <property type="entry name" value="Ala_racemase_C"/>
    <property type="match status" value="1"/>
</dbReference>
<dbReference type="InterPro" id="IPR001608">
    <property type="entry name" value="Ala_racemase_N"/>
</dbReference>
<feature type="active site" description="Proton acceptor; specific for L-alanine" evidence="4">
    <location>
        <position position="235"/>
    </location>
</feature>
<dbReference type="UniPathway" id="UPA00042">
    <property type="reaction ID" value="UER00497"/>
</dbReference>
<dbReference type="InterPro" id="IPR000821">
    <property type="entry name" value="Ala_racemase"/>
</dbReference>
<dbReference type="SUPFAM" id="SSF50621">
    <property type="entry name" value="Alanine racemase C-terminal domain-like"/>
    <property type="match status" value="1"/>
</dbReference>
<dbReference type="InterPro" id="IPR029066">
    <property type="entry name" value="PLP-binding_barrel"/>
</dbReference>
<dbReference type="PANTHER" id="PTHR30511">
    <property type="entry name" value="ALANINE RACEMASE"/>
    <property type="match status" value="1"/>
</dbReference>
<dbReference type="Pfam" id="PF01168">
    <property type="entry name" value="Ala_racemase_N"/>
    <property type="match status" value="1"/>
</dbReference>
<comment type="similarity">
    <text evidence="4">Belongs to the alanine racemase family.</text>
</comment>
<evidence type="ECO:0000256" key="2">
    <source>
        <dbReference type="ARBA" id="ARBA00022898"/>
    </source>
</evidence>
<feature type="binding site" evidence="4 6">
    <location>
        <position position="283"/>
    </location>
    <ligand>
        <name>substrate</name>
    </ligand>
</feature>
<comment type="cofactor">
    <cofactor evidence="1 4 5">
        <name>pyridoxal 5'-phosphate</name>
        <dbReference type="ChEBI" id="CHEBI:597326"/>
    </cofactor>
</comment>
<dbReference type="PRINTS" id="PR00992">
    <property type="entry name" value="ALARACEMASE"/>
</dbReference>
<keyword evidence="3 4" id="KW-0413">Isomerase</keyword>
<feature type="domain" description="Alanine racemase C-terminal" evidence="7">
    <location>
        <begin position="214"/>
        <end position="339"/>
    </location>
</feature>
<sequence length="339" mass="36000">MRPLIAHQSRGALRHNLSRFPKPSWAVVKADGYGMGALEVARSLDQAPGFAVASVGEAMVLREGGISAPILALEGPFDLEDCRDAAAYQLDLVIHDLAQLDWLEALDRRQWSGLWIKLDTGMHRLGMSETAARETARRIEALSVGRKVWMSHYGRADEVELALPALASPPPGWSISLANSAASLGHALPANIGRAGIALYGASPISGDLGLNVVQRLTSQVVAVRHVPAGEGVGYGARWVAPRDSVIATIPGGYADGYPRAMPDGAPVSVAGVICPLAGRVSMDRMTVDVTLAGDAVKRGAPVELWGREVPIETLASLANTIPYELFCNVAPRVARIWS</sequence>
<comment type="pathway">
    <text evidence="4">Amino-acid biosynthesis; D-alanine biosynthesis; D-alanine from L-alanine: step 1/1.</text>
</comment>
<comment type="catalytic activity">
    <reaction evidence="4">
        <text>L-alanine = D-alanine</text>
        <dbReference type="Rhea" id="RHEA:20249"/>
        <dbReference type="ChEBI" id="CHEBI:57416"/>
        <dbReference type="ChEBI" id="CHEBI:57972"/>
        <dbReference type="EC" id="5.1.1.1"/>
    </reaction>
</comment>
<protein>
    <recommendedName>
        <fullName evidence="4">Alanine racemase</fullName>
        <ecNumber evidence="4">5.1.1.1</ecNumber>
    </recommendedName>
</protein>
<dbReference type="NCBIfam" id="TIGR00492">
    <property type="entry name" value="alr"/>
    <property type="match status" value="1"/>
</dbReference>
<evidence type="ECO:0000256" key="6">
    <source>
        <dbReference type="PIRSR" id="PIRSR600821-52"/>
    </source>
</evidence>
<dbReference type="Proteomes" id="UP000388235">
    <property type="component" value="Chromosome"/>
</dbReference>
<evidence type="ECO:0000313" key="8">
    <source>
        <dbReference type="EMBL" id="QGG79413.1"/>
    </source>
</evidence>
<dbReference type="EMBL" id="CP045871">
    <property type="protein sequence ID" value="QGG79413.1"/>
    <property type="molecule type" value="Genomic_DNA"/>
</dbReference>
<keyword evidence="9" id="KW-1185">Reference proteome</keyword>
<accession>A0A5Q2Q8K1</accession>
<dbReference type="Gene3D" id="2.40.37.10">
    <property type="entry name" value="Lyase, Ornithine Decarboxylase, Chain A, domain 1"/>
    <property type="match status" value="1"/>
</dbReference>
<feature type="modified residue" description="N6-(pyridoxal phosphate)lysine" evidence="4 5">
    <location>
        <position position="29"/>
    </location>
</feature>
<dbReference type="GO" id="GO:0030632">
    <property type="term" value="P:D-alanine biosynthetic process"/>
    <property type="evidence" value="ECO:0007669"/>
    <property type="project" value="UniProtKB-UniRule"/>
</dbReference>
<dbReference type="KEGG" id="llp:GH975_02055"/>
<dbReference type="GO" id="GO:0008784">
    <property type="term" value="F:alanine racemase activity"/>
    <property type="evidence" value="ECO:0007669"/>
    <property type="project" value="UniProtKB-UniRule"/>
</dbReference>
<proteinExistence type="inferred from homology"/>
<evidence type="ECO:0000256" key="5">
    <source>
        <dbReference type="PIRSR" id="PIRSR600821-50"/>
    </source>
</evidence>
<feature type="binding site" evidence="4 6">
    <location>
        <position position="124"/>
    </location>
    <ligand>
        <name>substrate</name>
    </ligand>
</feature>
<dbReference type="SUPFAM" id="SSF51419">
    <property type="entry name" value="PLP-binding barrel"/>
    <property type="match status" value="1"/>
</dbReference>
<organism evidence="8 9">
    <name type="scientific">Litorivicinus lipolyticus</name>
    <dbReference type="NCBI Taxonomy" id="418701"/>
    <lineage>
        <taxon>Bacteria</taxon>
        <taxon>Pseudomonadati</taxon>
        <taxon>Pseudomonadota</taxon>
        <taxon>Gammaproteobacteria</taxon>
        <taxon>Oceanospirillales</taxon>
        <taxon>Litorivicinaceae</taxon>
        <taxon>Litorivicinus</taxon>
    </lineage>
</organism>
<dbReference type="GO" id="GO:0005829">
    <property type="term" value="C:cytosol"/>
    <property type="evidence" value="ECO:0007669"/>
    <property type="project" value="TreeGrafter"/>
</dbReference>
<dbReference type="SMART" id="SM01005">
    <property type="entry name" value="Ala_racemase_C"/>
    <property type="match status" value="1"/>
</dbReference>
<dbReference type="HAMAP" id="MF_01201">
    <property type="entry name" value="Ala_racemase"/>
    <property type="match status" value="1"/>
</dbReference>
<reference evidence="8 9" key="1">
    <citation type="submission" date="2019-11" db="EMBL/GenBank/DDBJ databases">
        <authorList>
            <person name="Khan S.A."/>
            <person name="Jeon C.O."/>
            <person name="Chun B.H."/>
        </authorList>
    </citation>
    <scope>NUCLEOTIDE SEQUENCE [LARGE SCALE GENOMIC DNA]</scope>
    <source>
        <strain evidence="8 9">IMCC 1097</strain>
    </source>
</reference>
<feature type="active site" description="Proton acceptor; specific for D-alanine" evidence="4">
    <location>
        <position position="29"/>
    </location>
</feature>
<evidence type="ECO:0000256" key="4">
    <source>
        <dbReference type="HAMAP-Rule" id="MF_01201"/>
    </source>
</evidence>
<dbReference type="GO" id="GO:0030170">
    <property type="term" value="F:pyridoxal phosphate binding"/>
    <property type="evidence" value="ECO:0007669"/>
    <property type="project" value="UniProtKB-UniRule"/>
</dbReference>
<name>A0A5Q2Q8K1_9GAMM</name>
<dbReference type="RefSeq" id="WP_153712917.1">
    <property type="nucleotide sequence ID" value="NZ_CP045871.1"/>
</dbReference>
<dbReference type="PANTHER" id="PTHR30511:SF0">
    <property type="entry name" value="ALANINE RACEMASE, CATABOLIC-RELATED"/>
    <property type="match status" value="1"/>
</dbReference>
<evidence type="ECO:0000313" key="9">
    <source>
        <dbReference type="Proteomes" id="UP000388235"/>
    </source>
</evidence>
<evidence type="ECO:0000256" key="1">
    <source>
        <dbReference type="ARBA" id="ARBA00001933"/>
    </source>
</evidence>
<dbReference type="Gene3D" id="3.20.20.10">
    <property type="entry name" value="Alanine racemase"/>
    <property type="match status" value="1"/>
</dbReference>
<dbReference type="OrthoDB" id="9813814at2"/>
<dbReference type="AlphaFoldDB" id="A0A5Q2Q8K1"/>
<dbReference type="InterPro" id="IPR009006">
    <property type="entry name" value="Ala_racemase/Decarboxylase_C"/>
</dbReference>
<evidence type="ECO:0000259" key="7">
    <source>
        <dbReference type="SMART" id="SM01005"/>
    </source>
</evidence>
<comment type="function">
    <text evidence="4">Catalyzes the interconversion of L-alanine and D-alanine. May also act on other amino acids.</text>
</comment>